<comment type="caution">
    <text evidence="1">The sequence shown here is derived from an EMBL/GenBank/DDBJ whole genome shotgun (WGS) entry which is preliminary data.</text>
</comment>
<proteinExistence type="predicted"/>
<sequence length="648" mass="73007">MISSGMKSIYANSVYCIRKLLPWRCRLFGSTASCEQRDFAASSSSSLLDDFSRYCYQRDLPRAMETMVEMHARGNWADSVTYSELVKCCLSRGAVEEGRLVYRHLCFGRYSPKTFLLNVLLNMFVRFGLQGEAEELFDKMPERNVVSWTTLIATYANTARSDRALELMTLMLREGVEPNGHTYSAVLKACGGLSKLRELHCSALKVGLESDVFVRSALIDNYSKLGEMNDALRVFGEMATGDLIVWNSIIGGFAQNDEAIAALNLYKSLKRFGFKVNQSTLTSVLRACTSLTLLELGRQVHVHILKYDQDLILNNALLDMYCKSGDSEDANQVFSGMAEKDVISWSTMIAGLAQNGFSHEALKLFDQMKASGTKPNYISMVGVLFACSHAGLMREGMLHFRSMKKLFGVEPGREHYGCIIDLLGRAGKLHEAVKMIEEMKCDPDAVTWRTLLSACRVHRNTDLAIHAAKQVLRLDPEDAGTYTILSNIYASIQRWEDVTEVRKSMRVGGVLKEPGCSWIEVNKKIHAFIVGDNSHPEKDAINGQVNRLSLRLRELGYLPDTNFVLQDLEGEQSEDSLCYHSEKLAMAYGLMNLPREKTVMIRKNLRICVDCHVFAKLLSKLEHRKIVIRDPIRYHHFADGTCSCGDYW</sequence>
<accession>A0ACB9QK07</accession>
<dbReference type="EMBL" id="CM042885">
    <property type="protein sequence ID" value="KAI4366483.1"/>
    <property type="molecule type" value="Genomic_DNA"/>
</dbReference>
<evidence type="ECO:0000313" key="2">
    <source>
        <dbReference type="Proteomes" id="UP001057402"/>
    </source>
</evidence>
<protein>
    <submittedName>
        <fullName evidence="1">Uncharacterized protein</fullName>
    </submittedName>
</protein>
<evidence type="ECO:0000313" key="1">
    <source>
        <dbReference type="EMBL" id="KAI4366483.1"/>
    </source>
</evidence>
<dbReference type="Proteomes" id="UP001057402">
    <property type="component" value="Chromosome 6"/>
</dbReference>
<keyword evidence="2" id="KW-1185">Reference proteome</keyword>
<gene>
    <name evidence="1" type="ORF">MLD38_022356</name>
</gene>
<reference evidence="2" key="1">
    <citation type="journal article" date="2023" name="Front. Plant Sci.">
        <title>Chromosomal-level genome assembly of Melastoma candidum provides insights into trichome evolution.</title>
        <authorList>
            <person name="Zhong Y."/>
            <person name="Wu W."/>
            <person name="Sun C."/>
            <person name="Zou P."/>
            <person name="Liu Y."/>
            <person name="Dai S."/>
            <person name="Zhou R."/>
        </authorList>
    </citation>
    <scope>NUCLEOTIDE SEQUENCE [LARGE SCALE GENOMIC DNA]</scope>
</reference>
<name>A0ACB9QK07_9MYRT</name>
<organism evidence="1 2">
    <name type="scientific">Melastoma candidum</name>
    <dbReference type="NCBI Taxonomy" id="119954"/>
    <lineage>
        <taxon>Eukaryota</taxon>
        <taxon>Viridiplantae</taxon>
        <taxon>Streptophyta</taxon>
        <taxon>Embryophyta</taxon>
        <taxon>Tracheophyta</taxon>
        <taxon>Spermatophyta</taxon>
        <taxon>Magnoliopsida</taxon>
        <taxon>eudicotyledons</taxon>
        <taxon>Gunneridae</taxon>
        <taxon>Pentapetalae</taxon>
        <taxon>rosids</taxon>
        <taxon>malvids</taxon>
        <taxon>Myrtales</taxon>
        <taxon>Melastomataceae</taxon>
        <taxon>Melastomatoideae</taxon>
        <taxon>Melastomateae</taxon>
        <taxon>Melastoma</taxon>
    </lineage>
</organism>